<gene>
    <name evidence="4" type="ORF">XNOV1_A012471</name>
</gene>
<feature type="domain" description="Centrosome and spindle pole-associated protein 1 C-terminal" evidence="3">
    <location>
        <begin position="916"/>
        <end position="969"/>
    </location>
</feature>
<dbReference type="GO" id="GO:0005874">
    <property type="term" value="C:microtubule"/>
    <property type="evidence" value="ECO:0007669"/>
    <property type="project" value="InterPro"/>
</dbReference>
<evidence type="ECO:0000256" key="2">
    <source>
        <dbReference type="SAM" id="MobiDB-lite"/>
    </source>
</evidence>
<feature type="region of interest" description="Disordered" evidence="2">
    <location>
        <begin position="213"/>
        <end position="248"/>
    </location>
</feature>
<feature type="compositionally biased region" description="Basic and acidic residues" evidence="2">
    <location>
        <begin position="213"/>
        <end position="222"/>
    </location>
</feature>
<feature type="compositionally biased region" description="Basic and acidic residues" evidence="2">
    <location>
        <begin position="1030"/>
        <end position="1042"/>
    </location>
</feature>
<feature type="region of interest" description="Disordered" evidence="2">
    <location>
        <begin position="348"/>
        <end position="370"/>
    </location>
</feature>
<feature type="compositionally biased region" description="Basic and acidic residues" evidence="2">
    <location>
        <begin position="658"/>
        <end position="692"/>
    </location>
</feature>
<accession>A0AAV1HAD4</accession>
<protein>
    <submittedName>
        <fullName evidence="4">Centrosome and spindle pole-associated protein 1 isoform X1</fullName>
    </submittedName>
</protein>
<feature type="compositionally biased region" description="Basic and acidic residues" evidence="2">
    <location>
        <begin position="725"/>
        <end position="790"/>
    </location>
</feature>
<feature type="region of interest" description="Disordered" evidence="2">
    <location>
        <begin position="49"/>
        <end position="73"/>
    </location>
</feature>
<evidence type="ECO:0000259" key="3">
    <source>
        <dbReference type="Pfam" id="PF24578"/>
    </source>
</evidence>
<keyword evidence="1" id="KW-0175">Coiled coil</keyword>
<dbReference type="Pfam" id="PF24578">
    <property type="entry name" value="CSPP1_C"/>
    <property type="match status" value="1"/>
</dbReference>
<feature type="region of interest" description="Disordered" evidence="2">
    <location>
        <begin position="706"/>
        <end position="829"/>
    </location>
</feature>
<name>A0AAV1HAD4_XYRNO</name>
<feature type="coiled-coil region" evidence="1">
    <location>
        <begin position="549"/>
        <end position="576"/>
    </location>
</feature>
<feature type="region of interest" description="Disordered" evidence="2">
    <location>
        <begin position="1011"/>
        <end position="1042"/>
    </location>
</feature>
<feature type="compositionally biased region" description="Polar residues" evidence="2">
    <location>
        <begin position="815"/>
        <end position="824"/>
    </location>
</feature>
<dbReference type="InterPro" id="IPR026708">
    <property type="entry name" value="CSPP1"/>
</dbReference>
<dbReference type="PANTHER" id="PTHR21616:SF2">
    <property type="entry name" value="CENTROSOME AND SPINDLE POLE-ASSOCIATED PROTEIN 1"/>
    <property type="match status" value="1"/>
</dbReference>
<proteinExistence type="predicted"/>
<dbReference type="GO" id="GO:0000922">
    <property type="term" value="C:spindle pole"/>
    <property type="evidence" value="ECO:0007669"/>
    <property type="project" value="InterPro"/>
</dbReference>
<dbReference type="PANTHER" id="PTHR21616">
    <property type="entry name" value="CENTROSOME SPINDLE POLE ASSOCIATED PROTEIN"/>
    <property type="match status" value="1"/>
</dbReference>
<organism evidence="4 5">
    <name type="scientific">Xyrichtys novacula</name>
    <name type="common">Pearly razorfish</name>
    <name type="synonym">Hemipteronotus novacula</name>
    <dbReference type="NCBI Taxonomy" id="13765"/>
    <lineage>
        <taxon>Eukaryota</taxon>
        <taxon>Metazoa</taxon>
        <taxon>Chordata</taxon>
        <taxon>Craniata</taxon>
        <taxon>Vertebrata</taxon>
        <taxon>Euteleostomi</taxon>
        <taxon>Actinopterygii</taxon>
        <taxon>Neopterygii</taxon>
        <taxon>Teleostei</taxon>
        <taxon>Neoteleostei</taxon>
        <taxon>Acanthomorphata</taxon>
        <taxon>Eupercaria</taxon>
        <taxon>Labriformes</taxon>
        <taxon>Labridae</taxon>
        <taxon>Xyrichtys</taxon>
    </lineage>
</organism>
<feature type="compositionally biased region" description="Polar residues" evidence="2">
    <location>
        <begin position="864"/>
        <end position="875"/>
    </location>
</feature>
<feature type="region of interest" description="Disordered" evidence="2">
    <location>
        <begin position="864"/>
        <end position="885"/>
    </location>
</feature>
<feature type="region of interest" description="Disordered" evidence="2">
    <location>
        <begin position="638"/>
        <end position="692"/>
    </location>
</feature>
<dbReference type="AlphaFoldDB" id="A0AAV1HAD4"/>
<dbReference type="GO" id="GO:0032467">
    <property type="term" value="P:positive regulation of cytokinesis"/>
    <property type="evidence" value="ECO:0007669"/>
    <property type="project" value="InterPro"/>
</dbReference>
<dbReference type="EMBL" id="OY660883">
    <property type="protein sequence ID" value="CAJ1082219.1"/>
    <property type="molecule type" value="Genomic_DNA"/>
</dbReference>
<evidence type="ECO:0000313" key="4">
    <source>
        <dbReference type="EMBL" id="CAJ1082219.1"/>
    </source>
</evidence>
<dbReference type="Proteomes" id="UP001178508">
    <property type="component" value="Chromosome 20"/>
</dbReference>
<dbReference type="GO" id="GO:0005813">
    <property type="term" value="C:centrosome"/>
    <property type="evidence" value="ECO:0007669"/>
    <property type="project" value="InterPro"/>
</dbReference>
<evidence type="ECO:0000313" key="5">
    <source>
        <dbReference type="Proteomes" id="UP001178508"/>
    </source>
</evidence>
<sequence length="1143" mass="131356">MPPASTQGISSYADTGFGLSLLLGTDYDRRKTKLKEELQLDYKQHIAKKKELKTSKPHPQPQGLSLPIKDKTSVQEKLREERNKEYNLFLKNQAQNRKFKRVVPPVTKEASDAVCISSPASPLQIPNMPTNYHPPLWERPSSRKDAATLTEEVGNGKRTGAWIPAQRGRRRWQIIKQRGSYSSEEELDIDREQELVIRRIRRHSDTPELKYKEERRAREHRATRAPQGTQEVEASGGHDQNNNALFEKPDSLEMPDRMRAAARSRPATSWDKAEHATGLIIGAAEEQTASQLRKEQYKQELLKQIAEQQRNKTREKKLQLGVAATGVTDPEKEVEQDQTRLKPHRMKHFGSENLGYDSWKPHSSKQSGIDLKPAKKDLYPWTRDQIPTEDSEQHVPLGMSHVDQGTALRRLTGTTGPRSESKAAQGVPSLDYFNENYHRDFSNILGEVALPRVAAVPPPVTPSVNSQYKTPYDAAYYYYGARNPLDPHLPYYQNGAPGGEQQRGNFHSPLQRLPPVRPSDCTRAPTPMNIGGVLAEKSNHGRENALSYQEALRQQIKDREERRKREKEEKERYDAKIEAESMAYNPWGRSGGGAPIKDQNGNLISNLTQMHRTNKESQRNPVSRNGGHLHGFLMRTVLSPGREDRETPPRQLSGFNEDGYREELRKQIEEKRQKQKEESERLRLEEEKENKRLENERACIRLKYEEEQRKQKKVEHRLENQSLIHEPKIQHKREDRRARQEQEIEKKEPEIEKKEPEIEKNEPEIEKNEPEIEKKVREEREAAWSYKREPSPPIPTLQRKNRNPVPSRPPSVVSQLSSGTQPSVSAPDFREVPAKAPQLQEGQQEVIRELSALRRHLRNEQRQLEAQTNQTNSEKWPNVSHRRPRGRARADAFEMSQRRAFQSAPRSPTPGTACANMQNIREFNQLKYRDTASREDLCHMYPDPPTDAHSLDIQQQALLREQKRKIRLMGGEHVHDSLDQGMNFYHPNKPEQYIHRDDILPSQSVFTDVYSGGGAGEEQIQKQRRQTPAESRERTATRRRRDDIGVADPIDQRGCQSARGTNKNLEYGNEPCEQQHMPRQHTDTGWLSGDEADVLSLSSALGRPVSVGTVATEAWLRPGTSDAVKQRQNSRMETLPWLTKRLT</sequence>
<evidence type="ECO:0000256" key="1">
    <source>
        <dbReference type="SAM" id="Coils"/>
    </source>
</evidence>
<dbReference type="InterPro" id="IPR058191">
    <property type="entry name" value="CSPP1_C"/>
</dbReference>
<feature type="compositionally biased region" description="Polar residues" evidence="2">
    <location>
        <begin position="226"/>
        <end position="244"/>
    </location>
</feature>
<keyword evidence="5" id="KW-1185">Reference proteome</keyword>
<reference evidence="4" key="1">
    <citation type="submission" date="2023-08" db="EMBL/GenBank/DDBJ databases">
        <authorList>
            <person name="Alioto T."/>
            <person name="Alioto T."/>
            <person name="Gomez Garrido J."/>
        </authorList>
    </citation>
    <scope>NUCLEOTIDE SEQUENCE</scope>
</reference>